<evidence type="ECO:0000256" key="6">
    <source>
        <dbReference type="ARBA" id="ARBA00022801"/>
    </source>
</evidence>
<keyword evidence="4 9" id="KW-0479">Metal-binding</keyword>
<keyword evidence="8 9" id="KW-0051">Antiviral defense</keyword>
<keyword evidence="5 9" id="KW-0255">Endonuclease</keyword>
<evidence type="ECO:0000256" key="4">
    <source>
        <dbReference type="ARBA" id="ARBA00022723"/>
    </source>
</evidence>
<dbReference type="Proteomes" id="UP000003379">
    <property type="component" value="Unassembled WGS sequence"/>
</dbReference>
<dbReference type="InterPro" id="IPR019199">
    <property type="entry name" value="Virulence_VapD/CRISPR_Cas2"/>
</dbReference>
<evidence type="ECO:0000256" key="2">
    <source>
        <dbReference type="ARBA" id="ARBA00009959"/>
    </source>
</evidence>
<dbReference type="CDD" id="cd09725">
    <property type="entry name" value="Cas2_I_II_III"/>
    <property type="match status" value="1"/>
</dbReference>
<dbReference type="GO" id="GO:0046872">
    <property type="term" value="F:metal ion binding"/>
    <property type="evidence" value="ECO:0007669"/>
    <property type="project" value="UniProtKB-UniRule"/>
</dbReference>
<comment type="similarity">
    <text evidence="2 9">Belongs to the CRISPR-associated endoribonuclease Cas2 protein family.</text>
</comment>
<dbReference type="GO" id="GO:0043571">
    <property type="term" value="P:maintenance of CRISPR repeat elements"/>
    <property type="evidence" value="ECO:0007669"/>
    <property type="project" value="UniProtKB-UniRule"/>
</dbReference>
<dbReference type="Gene3D" id="3.30.70.240">
    <property type="match status" value="1"/>
</dbReference>
<keyword evidence="7 9" id="KW-0460">Magnesium</keyword>
<sequence length="104" mass="12344">MDILEKDFICANKQELFTTIVFYDIISNKRRTELVKILNAFGYRIQKSVFECILTTKKYQLLLKKIKKFSKPEDLIRVYKLNKNVVTTILGKNNDITYIDDIFI</sequence>
<proteinExistence type="inferred from homology"/>
<keyword evidence="6 9" id="KW-0378">Hydrolase</keyword>
<dbReference type="NCBIfam" id="TIGR01573">
    <property type="entry name" value="cas2"/>
    <property type="match status" value="1"/>
</dbReference>
<organism evidence="10 11">
    <name type="scientific">Peptoanaerobacter stomatis</name>
    <dbReference type="NCBI Taxonomy" id="796937"/>
    <lineage>
        <taxon>Bacteria</taxon>
        <taxon>Bacillati</taxon>
        <taxon>Bacillota</taxon>
        <taxon>Clostridia</taxon>
        <taxon>Peptostreptococcales</taxon>
        <taxon>Filifactoraceae</taxon>
        <taxon>Peptoanaerobacter</taxon>
    </lineage>
</organism>
<evidence type="ECO:0000256" key="1">
    <source>
        <dbReference type="ARBA" id="ARBA00001946"/>
    </source>
</evidence>
<dbReference type="PANTHER" id="PTHR34405">
    <property type="entry name" value="CRISPR-ASSOCIATED ENDORIBONUCLEASE CAS2"/>
    <property type="match status" value="1"/>
</dbReference>
<evidence type="ECO:0000256" key="9">
    <source>
        <dbReference type="HAMAP-Rule" id="MF_01471"/>
    </source>
</evidence>
<evidence type="ECO:0000313" key="11">
    <source>
        <dbReference type="Proteomes" id="UP000003379"/>
    </source>
</evidence>
<dbReference type="GO" id="GO:0016787">
    <property type="term" value="F:hydrolase activity"/>
    <property type="evidence" value="ECO:0007669"/>
    <property type="project" value="UniProtKB-KW"/>
</dbReference>
<dbReference type="HOGENOM" id="CLU_161124_3_2_9"/>
<keyword evidence="3 9" id="KW-0540">Nuclease</keyword>
<comment type="cofactor">
    <cofactor evidence="1 9">
        <name>Mg(2+)</name>
        <dbReference type="ChEBI" id="CHEBI:18420"/>
    </cofactor>
</comment>
<gene>
    <name evidence="9" type="primary">cas2</name>
    <name evidence="10" type="ORF">HMPREF9628_00294</name>
</gene>
<protein>
    <recommendedName>
        <fullName evidence="9">CRISPR-associated endoribonuclease Cas2</fullName>
        <ecNumber evidence="9">3.1.-.-</ecNumber>
    </recommendedName>
</protein>
<accession>G9XD55</accession>
<evidence type="ECO:0000313" key="10">
    <source>
        <dbReference type="EMBL" id="EHL19060.1"/>
    </source>
</evidence>
<dbReference type="GO" id="GO:0051607">
    <property type="term" value="P:defense response to virus"/>
    <property type="evidence" value="ECO:0007669"/>
    <property type="project" value="UniProtKB-UniRule"/>
</dbReference>
<dbReference type="InterPro" id="IPR021127">
    <property type="entry name" value="CRISPR_associated_Cas2"/>
</dbReference>
<feature type="binding site" evidence="9">
    <location>
        <position position="24"/>
    </location>
    <ligand>
        <name>Mg(2+)</name>
        <dbReference type="ChEBI" id="CHEBI:18420"/>
        <note>catalytic</note>
    </ligand>
</feature>
<comment type="function">
    <text evidence="9">CRISPR (clustered regularly interspaced short palindromic repeat), is an adaptive immune system that provides protection against mobile genetic elements (viruses, transposable elements and conjugative plasmids). CRISPR clusters contain sequences complementary to antecedent mobile elements and target invading nucleic acids. CRISPR clusters are transcribed and processed into CRISPR RNA (crRNA). Functions as a ssRNA-specific endoribonuclease. Involved in the integration of spacer DNA into the CRISPR cassette.</text>
</comment>
<evidence type="ECO:0000256" key="5">
    <source>
        <dbReference type="ARBA" id="ARBA00022759"/>
    </source>
</evidence>
<evidence type="ECO:0000256" key="3">
    <source>
        <dbReference type="ARBA" id="ARBA00022722"/>
    </source>
</evidence>
<comment type="caution">
    <text evidence="10">The sequence shown here is derived from an EMBL/GenBank/DDBJ whole genome shotgun (WGS) entry which is preliminary data.</text>
</comment>
<name>G9XD55_9FIRM</name>
<evidence type="ECO:0000256" key="7">
    <source>
        <dbReference type="ARBA" id="ARBA00022842"/>
    </source>
</evidence>
<dbReference type="HAMAP" id="MF_01471">
    <property type="entry name" value="Cas2"/>
    <property type="match status" value="1"/>
</dbReference>
<dbReference type="SUPFAM" id="SSF143430">
    <property type="entry name" value="TTP0101/SSO1404-like"/>
    <property type="match status" value="1"/>
</dbReference>
<comment type="subunit">
    <text evidence="9">Homodimer, forms a heterotetramer with a Cas1 homodimer.</text>
</comment>
<dbReference type="RefSeq" id="WP_009528572.1">
    <property type="nucleotide sequence ID" value="NZ_JH414597.1"/>
</dbReference>
<dbReference type="GO" id="GO:0004521">
    <property type="term" value="F:RNA endonuclease activity"/>
    <property type="evidence" value="ECO:0007669"/>
    <property type="project" value="InterPro"/>
</dbReference>
<dbReference type="EMBL" id="AFZG01000030">
    <property type="protein sequence ID" value="EHL19060.1"/>
    <property type="molecule type" value="Genomic_DNA"/>
</dbReference>
<evidence type="ECO:0000256" key="8">
    <source>
        <dbReference type="ARBA" id="ARBA00023118"/>
    </source>
</evidence>
<dbReference type="EC" id="3.1.-.-" evidence="9"/>
<dbReference type="PANTHER" id="PTHR34405:SF3">
    <property type="entry name" value="CRISPR-ASSOCIATED ENDORIBONUCLEASE CAS2 3"/>
    <property type="match status" value="1"/>
</dbReference>
<dbReference type="Pfam" id="PF09827">
    <property type="entry name" value="CRISPR_Cas2"/>
    <property type="match status" value="1"/>
</dbReference>
<dbReference type="AlphaFoldDB" id="G9XD55"/>
<reference evidence="10 11" key="1">
    <citation type="submission" date="2011-08" db="EMBL/GenBank/DDBJ databases">
        <title>The Genome Sequence of Eubacteriaceae bacterium CM5.</title>
        <authorList>
            <consortium name="The Broad Institute Genome Sequencing Platform"/>
            <person name="Earl A."/>
            <person name="Ward D."/>
            <person name="Feldgarden M."/>
            <person name="Gevers D."/>
            <person name="Sizova M."/>
            <person name="Hazen A."/>
            <person name="Epstein S."/>
            <person name="Young S.K."/>
            <person name="Zeng Q."/>
            <person name="Gargeya S."/>
            <person name="Fitzgerald M."/>
            <person name="Haas B."/>
            <person name="Abouelleil A."/>
            <person name="Alvarado L."/>
            <person name="Arachchi H.M."/>
            <person name="Berlin A."/>
            <person name="Brown A."/>
            <person name="Chapman S.B."/>
            <person name="Chen Z."/>
            <person name="Dunbar C."/>
            <person name="Freedman E."/>
            <person name="Gearin G."/>
            <person name="Gellesch M."/>
            <person name="Goldberg J."/>
            <person name="Griggs A."/>
            <person name="Gujja S."/>
            <person name="Heiman D."/>
            <person name="Howarth C."/>
            <person name="Larson L."/>
            <person name="Lui A."/>
            <person name="MacDonald P.J.P."/>
            <person name="Montmayeur A."/>
            <person name="Murphy C."/>
            <person name="Neiman D."/>
            <person name="Pearson M."/>
            <person name="Priest M."/>
            <person name="Roberts A."/>
            <person name="Saif S."/>
            <person name="Shea T."/>
            <person name="Shenoy N."/>
            <person name="Sisk P."/>
            <person name="Stolte C."/>
            <person name="Sykes S."/>
            <person name="Wortman J."/>
            <person name="Nusbaum C."/>
            <person name="Birren B."/>
        </authorList>
    </citation>
    <scope>NUCLEOTIDE SEQUENCE [LARGE SCALE GENOMIC DNA]</scope>
    <source>
        <strain evidence="10 11">CM5</strain>
    </source>
</reference>